<feature type="transmembrane region" description="Helical" evidence="1">
    <location>
        <begin position="260"/>
        <end position="280"/>
    </location>
</feature>
<feature type="transmembrane region" description="Helical" evidence="1">
    <location>
        <begin position="383"/>
        <end position="402"/>
    </location>
</feature>
<keyword evidence="1" id="KW-0472">Membrane</keyword>
<feature type="transmembrane region" description="Helical" evidence="1">
    <location>
        <begin position="122"/>
        <end position="141"/>
    </location>
</feature>
<protein>
    <recommendedName>
        <fullName evidence="4">Dolichol kinase</fullName>
    </recommendedName>
</protein>
<evidence type="ECO:0008006" key="4">
    <source>
        <dbReference type="Google" id="ProtNLM"/>
    </source>
</evidence>
<keyword evidence="1" id="KW-1133">Transmembrane helix</keyword>
<dbReference type="PANTHER" id="PTHR47513:SF1">
    <property type="entry name" value="OS07G0283200 PROTEIN"/>
    <property type="match status" value="1"/>
</dbReference>
<feature type="transmembrane region" description="Helical" evidence="1">
    <location>
        <begin position="63"/>
        <end position="84"/>
    </location>
</feature>
<feature type="transmembrane region" description="Helical" evidence="1">
    <location>
        <begin position="153"/>
        <end position="172"/>
    </location>
</feature>
<name>A0AAV9IHN1_9RHOD</name>
<proteinExistence type="predicted"/>
<feature type="transmembrane region" description="Helical" evidence="1">
    <location>
        <begin position="96"/>
        <end position="116"/>
    </location>
</feature>
<evidence type="ECO:0000256" key="1">
    <source>
        <dbReference type="SAM" id="Phobius"/>
    </source>
</evidence>
<reference evidence="2 3" key="1">
    <citation type="submission" date="2022-07" db="EMBL/GenBank/DDBJ databases">
        <title>Genome-wide signatures of adaptation to extreme environments.</title>
        <authorList>
            <person name="Cho C.H."/>
            <person name="Yoon H.S."/>
        </authorList>
    </citation>
    <scope>NUCLEOTIDE SEQUENCE [LARGE SCALE GENOMIC DNA]</scope>
    <source>
        <strain evidence="2 3">108.79 E11</strain>
    </source>
</reference>
<evidence type="ECO:0000313" key="2">
    <source>
        <dbReference type="EMBL" id="KAK4526965.1"/>
    </source>
</evidence>
<organism evidence="2 3">
    <name type="scientific">Galdieria yellowstonensis</name>
    <dbReference type="NCBI Taxonomy" id="3028027"/>
    <lineage>
        <taxon>Eukaryota</taxon>
        <taxon>Rhodophyta</taxon>
        <taxon>Bangiophyceae</taxon>
        <taxon>Galdieriales</taxon>
        <taxon>Galdieriaceae</taxon>
        <taxon>Galdieria</taxon>
    </lineage>
</organism>
<dbReference type="AlphaFoldDB" id="A0AAV9IHN1"/>
<gene>
    <name evidence="2" type="ORF">GAYE_SCF31G4886</name>
</gene>
<keyword evidence="1" id="KW-0812">Transmembrane</keyword>
<keyword evidence="3" id="KW-1185">Reference proteome</keyword>
<sequence length="445" mass="49483">MPNNLLLPGTNNVNIASSTSATISTNKKRYSWALVAIMLFVGRAIRVITSWDTFHFLQSSSTPVAIFGFYSVLWASIFLCLLQRPWKGKKVSKKKFTRLILLSGISTLALVCWLHGLLLCGIFPVLFFDGIELPLVFFYSLIGSGESFRRHKVNGLVVVGFAYLLLFASPFISSMLSGRPNSGEKSTMQVDSRLDDTSTPFTLSSLRSFATKSSSSEQKMVEQAWNEKKEEEAPAAESLQQLYAEDSTSNQLSRAPKYDMTMHISPLGILLVMLCSILYAMYRHLSLKISSSLDGPKRVFAIQNGLAVLFLFPIGLLQYYYYYRWRWSSSSSLLLLDTKMSSSDAAHPPWSWLIVHSCSFALGWIVVPFYIQSFVSSKMGHLGSAELNFGSTLITLVILTLFTAPGWILISELVCGGLQLMGIHSLLSGRQIKTYDINSVLGGEL</sequence>
<evidence type="ECO:0000313" key="3">
    <source>
        <dbReference type="Proteomes" id="UP001300502"/>
    </source>
</evidence>
<feature type="transmembrane region" description="Helical" evidence="1">
    <location>
        <begin position="30"/>
        <end position="51"/>
    </location>
</feature>
<accession>A0AAV9IHN1</accession>
<feature type="transmembrane region" description="Helical" evidence="1">
    <location>
        <begin position="301"/>
        <end position="322"/>
    </location>
</feature>
<feature type="transmembrane region" description="Helical" evidence="1">
    <location>
        <begin position="350"/>
        <end position="371"/>
    </location>
</feature>
<comment type="caution">
    <text evidence="2">The sequence shown here is derived from an EMBL/GenBank/DDBJ whole genome shotgun (WGS) entry which is preliminary data.</text>
</comment>
<dbReference type="PANTHER" id="PTHR47513">
    <property type="entry name" value="ZINC TRANSPORTER"/>
    <property type="match status" value="1"/>
</dbReference>
<dbReference type="EMBL" id="JANCYU010000046">
    <property type="protein sequence ID" value="KAK4526965.1"/>
    <property type="molecule type" value="Genomic_DNA"/>
</dbReference>
<dbReference type="Proteomes" id="UP001300502">
    <property type="component" value="Unassembled WGS sequence"/>
</dbReference>